<evidence type="ECO:0000313" key="4">
    <source>
        <dbReference type="EMBL" id="ANU13890.1"/>
    </source>
</evidence>
<feature type="domain" description="Bacterial sugar transferase" evidence="3">
    <location>
        <begin position="43"/>
        <end position="231"/>
    </location>
</feature>
<comment type="similarity">
    <text evidence="1">Belongs to the bacterial sugar transferase family.</text>
</comment>
<accession>A0A1C7DQI7</accession>
<reference evidence="4" key="1">
    <citation type="submission" date="2016-10" db="EMBL/GenBank/DDBJ databases">
        <authorList>
            <person name="de Groot N.N."/>
        </authorList>
    </citation>
    <scope>NUCLEOTIDE SEQUENCE</scope>
    <source>
        <strain evidence="4">DSM 24743</strain>
    </source>
</reference>
<dbReference type="PANTHER" id="PTHR30576:SF10">
    <property type="entry name" value="SLL5057 PROTEIN"/>
    <property type="match status" value="1"/>
</dbReference>
<dbReference type="InterPro" id="IPR003362">
    <property type="entry name" value="Bact_transf"/>
</dbReference>
<dbReference type="STRING" id="1215089.BBI08_08520"/>
<gene>
    <name evidence="4" type="ORF">BBI08_08520</name>
</gene>
<evidence type="ECO:0000259" key="3">
    <source>
        <dbReference type="Pfam" id="PF02397"/>
    </source>
</evidence>
<keyword evidence="2" id="KW-0812">Transmembrane</keyword>
<dbReference type="RefSeq" id="WP_008497051.1">
    <property type="nucleotide sequence ID" value="NZ_CP016537.2"/>
</dbReference>
<keyword evidence="5" id="KW-1185">Reference proteome</keyword>
<dbReference type="Proteomes" id="UP000092687">
    <property type="component" value="Chromosome"/>
</dbReference>
<protein>
    <submittedName>
        <fullName evidence="4">Multidrug MFS transporter</fullName>
    </submittedName>
</protein>
<dbReference type="AlphaFoldDB" id="A0A1C7DQI7"/>
<proteinExistence type="inferred from homology"/>
<keyword evidence="2" id="KW-1133">Transmembrane helix</keyword>
<sequence length="237" mass="27031">MKVVIQMSVSAPEKEKMNVKTRYSELVFESVKTNTSNGYLYTKRFLDIIGSLVGLIMLIPVFLIISLLIKMEDPKGPVFFKQKRVGKHGRTFDMYKFRSMVCNAEDLKAALQQQNEASGPVFKIKSDPRITKIGKFIRKTSIDELPQLVNVLSGDMTIVGPRPALPDEVAQYTNYEKQRISVTPGLTCFWQVNGRSNISFKEWVEMDLEYIRKRSTALDIKLICKTILVLFGSKDAY</sequence>
<dbReference type="EMBL" id="CP016537">
    <property type="protein sequence ID" value="ANU13890.1"/>
    <property type="molecule type" value="Genomic_DNA"/>
</dbReference>
<evidence type="ECO:0000313" key="5">
    <source>
        <dbReference type="Proteomes" id="UP000092687"/>
    </source>
</evidence>
<name>A0A1C7DQI7_9BACL</name>
<keyword evidence="2" id="KW-0472">Membrane</keyword>
<dbReference type="OrthoDB" id="9808602at2"/>
<dbReference type="KEGG" id="phc:BBI08_08520"/>
<evidence type="ECO:0000256" key="2">
    <source>
        <dbReference type="SAM" id="Phobius"/>
    </source>
</evidence>
<evidence type="ECO:0000256" key="1">
    <source>
        <dbReference type="ARBA" id="ARBA00006464"/>
    </source>
</evidence>
<dbReference type="PANTHER" id="PTHR30576">
    <property type="entry name" value="COLANIC BIOSYNTHESIS UDP-GLUCOSE LIPID CARRIER TRANSFERASE"/>
    <property type="match status" value="1"/>
</dbReference>
<feature type="transmembrane region" description="Helical" evidence="2">
    <location>
        <begin position="48"/>
        <end position="69"/>
    </location>
</feature>
<dbReference type="Pfam" id="PF02397">
    <property type="entry name" value="Bac_transf"/>
    <property type="match status" value="1"/>
</dbReference>
<dbReference type="GO" id="GO:0016780">
    <property type="term" value="F:phosphotransferase activity, for other substituted phosphate groups"/>
    <property type="evidence" value="ECO:0007669"/>
    <property type="project" value="TreeGrafter"/>
</dbReference>
<organism evidence="4 5">
    <name type="scientific">Planococcus halocryophilus</name>
    <dbReference type="NCBI Taxonomy" id="1215089"/>
    <lineage>
        <taxon>Bacteria</taxon>
        <taxon>Bacillati</taxon>
        <taxon>Bacillota</taxon>
        <taxon>Bacilli</taxon>
        <taxon>Bacillales</taxon>
        <taxon>Caryophanaceae</taxon>
        <taxon>Planococcus</taxon>
    </lineage>
</organism>